<dbReference type="RefSeq" id="WP_015819671.1">
    <property type="nucleotide sequence ID" value="NC_012997.1"/>
</dbReference>
<proteinExistence type="predicted"/>
<keyword evidence="1" id="KW-1133">Transmembrane helix</keyword>
<dbReference type="HOGENOM" id="CLU_1502778_0_0_6"/>
<organism evidence="2 3">
    <name type="scientific">Teredinibacter turnerae (strain ATCC 39867 / T7901)</name>
    <dbReference type="NCBI Taxonomy" id="377629"/>
    <lineage>
        <taxon>Bacteria</taxon>
        <taxon>Pseudomonadati</taxon>
        <taxon>Pseudomonadota</taxon>
        <taxon>Gammaproteobacteria</taxon>
        <taxon>Cellvibrionales</taxon>
        <taxon>Cellvibrionaceae</taxon>
        <taxon>Teredinibacter</taxon>
    </lineage>
</organism>
<feature type="transmembrane region" description="Helical" evidence="1">
    <location>
        <begin position="98"/>
        <end position="119"/>
    </location>
</feature>
<evidence type="ECO:0008006" key="4">
    <source>
        <dbReference type="Google" id="ProtNLM"/>
    </source>
</evidence>
<name>C5BTS8_TERTT</name>
<dbReference type="AlphaFoldDB" id="C5BTS8"/>
<dbReference type="Proteomes" id="UP000009080">
    <property type="component" value="Chromosome"/>
</dbReference>
<dbReference type="STRING" id="377629.TERTU_4001"/>
<accession>C5BTS8</accession>
<gene>
    <name evidence="2" type="ordered locus">TERTU_4001</name>
</gene>
<feature type="transmembrane region" description="Helical" evidence="1">
    <location>
        <begin position="149"/>
        <end position="168"/>
    </location>
</feature>
<keyword evidence="3" id="KW-1185">Reference proteome</keyword>
<reference evidence="2 3" key="1">
    <citation type="journal article" date="2009" name="PLoS ONE">
        <title>The complete genome of Teredinibacter turnerae T7901: an intracellular endosymbiont of marine wood-boring bivalves (shipworms).</title>
        <authorList>
            <person name="Yang J.C."/>
            <person name="Madupu R."/>
            <person name="Durkin A.S."/>
            <person name="Ekborg N.A."/>
            <person name="Pedamallu C.S."/>
            <person name="Hostetler J.B."/>
            <person name="Radune D."/>
            <person name="Toms B.S."/>
            <person name="Henrissat B."/>
            <person name="Coutinho P.M."/>
            <person name="Schwarz S."/>
            <person name="Field L."/>
            <person name="Trindade-Silva A.E."/>
            <person name="Soares C.A.G."/>
            <person name="Elshahawi S."/>
            <person name="Hanora A."/>
            <person name="Schmidt E.W."/>
            <person name="Haygood M.G."/>
            <person name="Posfai J."/>
            <person name="Benner J."/>
            <person name="Madinger C."/>
            <person name="Nove J."/>
            <person name="Anton B."/>
            <person name="Chaudhary K."/>
            <person name="Foster J."/>
            <person name="Holman A."/>
            <person name="Kumar S."/>
            <person name="Lessard P.A."/>
            <person name="Luyten Y.A."/>
            <person name="Slatko B."/>
            <person name="Wood N."/>
            <person name="Wu B."/>
            <person name="Teplitski M."/>
            <person name="Mougous J.D."/>
            <person name="Ward N."/>
            <person name="Eisen J.A."/>
            <person name="Badger J.H."/>
            <person name="Distel D.L."/>
        </authorList>
    </citation>
    <scope>NUCLEOTIDE SEQUENCE [LARGE SCALE GENOMIC DNA]</scope>
    <source>
        <strain evidence="3">ATCC 39867 / T7901</strain>
    </source>
</reference>
<feature type="transmembrane region" description="Helical" evidence="1">
    <location>
        <begin position="65"/>
        <end position="86"/>
    </location>
</feature>
<evidence type="ECO:0000313" key="2">
    <source>
        <dbReference type="EMBL" id="ACR13557.1"/>
    </source>
</evidence>
<dbReference type="EMBL" id="CP001614">
    <property type="protein sequence ID" value="ACR13557.1"/>
    <property type="molecule type" value="Genomic_DNA"/>
</dbReference>
<sequence>MFSGERRNFHPESRAYVEAYIQFYARRVGQEAAGSVGDNEPIAISAKTHLIDHLYKYLDTLDSKCSALLAFCGLTLTAISLMIAFYESKAPKYDFVLQLIFVAVSISSVIALTVINVHWSSAEDLRGRTLDEACRSYYTTMRSRTQRFILARALVLGAVICLGGYVLIDLLGTLHAKAF</sequence>
<dbReference type="KEGG" id="ttu:TERTU_4001"/>
<keyword evidence="1" id="KW-0472">Membrane</keyword>
<protein>
    <recommendedName>
        <fullName evidence="4">Transmembrane protein</fullName>
    </recommendedName>
</protein>
<evidence type="ECO:0000313" key="3">
    <source>
        <dbReference type="Proteomes" id="UP000009080"/>
    </source>
</evidence>
<evidence type="ECO:0000256" key="1">
    <source>
        <dbReference type="SAM" id="Phobius"/>
    </source>
</evidence>
<keyword evidence="1" id="KW-0812">Transmembrane</keyword>